<dbReference type="KEGG" id="ery:CP97_00105"/>
<reference evidence="1 2" key="1">
    <citation type="journal article" date="2015" name="Int. J. Syst. Evol. Microbiol.">
        <title>Erythrobacter atlanticus sp. nov., a bacterium from ocean sediment able to degrade polycyclic aromatic hydrocarbons.</title>
        <authorList>
            <person name="Zhuang L."/>
            <person name="Liu Y."/>
            <person name="Wang L."/>
            <person name="Wang W."/>
            <person name="Shao Z."/>
        </authorList>
    </citation>
    <scope>NUCLEOTIDE SEQUENCE [LARGE SCALE GENOMIC DNA]</scope>
    <source>
        <strain evidence="2">s21-N3</strain>
    </source>
</reference>
<evidence type="ECO:0000313" key="2">
    <source>
        <dbReference type="Proteomes" id="UP000059113"/>
    </source>
</evidence>
<keyword evidence="2" id="KW-1185">Reference proteome</keyword>
<evidence type="ECO:0000313" key="1">
    <source>
        <dbReference type="EMBL" id="AKQ40792.2"/>
    </source>
</evidence>
<proteinExistence type="predicted"/>
<gene>
    <name evidence="1" type="ORF">CP97_00105</name>
</gene>
<name>A0A0H4V873_9SPHN</name>
<organism evidence="1 2">
    <name type="scientific">Aurantiacibacter atlanticus</name>
    <dbReference type="NCBI Taxonomy" id="1648404"/>
    <lineage>
        <taxon>Bacteria</taxon>
        <taxon>Pseudomonadati</taxon>
        <taxon>Pseudomonadota</taxon>
        <taxon>Alphaproteobacteria</taxon>
        <taxon>Sphingomonadales</taxon>
        <taxon>Erythrobacteraceae</taxon>
        <taxon>Aurantiacibacter</taxon>
    </lineage>
</organism>
<dbReference type="Proteomes" id="UP000059113">
    <property type="component" value="Chromosome"/>
</dbReference>
<dbReference type="EMBL" id="CP011310">
    <property type="protein sequence ID" value="AKQ40792.2"/>
    <property type="molecule type" value="Genomic_DNA"/>
</dbReference>
<reference evidence="2" key="2">
    <citation type="submission" date="2015-04" db="EMBL/GenBank/DDBJ databases">
        <title>The complete genome sequence of Erythrobacter sp. s21-N3.</title>
        <authorList>
            <person name="Zhuang L."/>
            <person name="Liu Y."/>
            <person name="Shao Z."/>
        </authorList>
    </citation>
    <scope>NUCLEOTIDE SEQUENCE [LARGE SCALE GENOMIC DNA]</scope>
    <source>
        <strain evidence="2">s21-N3</strain>
    </source>
</reference>
<sequence length="38" mass="4216">MIVAAGKCIDRRGLLTLAKVRRMMFASLTEWIACTAAF</sequence>
<dbReference type="STRING" id="1648404.CP97_00105"/>
<accession>A0A0H4V873</accession>
<dbReference type="AlphaFoldDB" id="A0A0H4V873"/>
<protein>
    <submittedName>
        <fullName evidence="1">Uncharacterized protein</fullName>
    </submittedName>
</protein>